<sequence>MTKGYTKEQLTNWKIESFDKIHWYISHVDVILTEDMYNEEEQQYDFEELYYRLRDIIYEFEDRYMSSEIEEE</sequence>
<accession>A0A3N5BB88</accession>
<keyword evidence="2" id="KW-1185">Reference proteome</keyword>
<comment type="caution">
    <text evidence="1">The sequence shown here is derived from an EMBL/GenBank/DDBJ whole genome shotgun (WGS) entry which is preliminary data.</text>
</comment>
<proteinExistence type="predicted"/>
<evidence type="ECO:0000313" key="1">
    <source>
        <dbReference type="EMBL" id="RPF54784.1"/>
    </source>
</evidence>
<organism evidence="1 2">
    <name type="scientific">Abyssicoccus albus</name>
    <dbReference type="NCBI Taxonomy" id="1817405"/>
    <lineage>
        <taxon>Bacteria</taxon>
        <taxon>Bacillati</taxon>
        <taxon>Bacillota</taxon>
        <taxon>Bacilli</taxon>
        <taxon>Bacillales</taxon>
        <taxon>Abyssicoccaceae</taxon>
    </lineage>
</organism>
<protein>
    <submittedName>
        <fullName evidence="1">Uncharacterized protein</fullName>
    </submittedName>
</protein>
<gene>
    <name evidence="1" type="ORF">EDD62_1745</name>
</gene>
<evidence type="ECO:0000313" key="2">
    <source>
        <dbReference type="Proteomes" id="UP000277108"/>
    </source>
</evidence>
<name>A0A3N5BB88_9BACL</name>
<dbReference type="Proteomes" id="UP000277108">
    <property type="component" value="Unassembled WGS sequence"/>
</dbReference>
<dbReference type="RefSeq" id="WP_123808689.1">
    <property type="nucleotide sequence ID" value="NZ_RKRK01000006.1"/>
</dbReference>
<dbReference type="AlphaFoldDB" id="A0A3N5BB88"/>
<dbReference type="EMBL" id="RKRK01000006">
    <property type="protein sequence ID" value="RPF54784.1"/>
    <property type="molecule type" value="Genomic_DNA"/>
</dbReference>
<reference evidence="1 2" key="1">
    <citation type="submission" date="2018-11" db="EMBL/GenBank/DDBJ databases">
        <title>Genomic Encyclopedia of Type Strains, Phase IV (KMG-IV): sequencing the most valuable type-strain genomes for metagenomic binning, comparative biology and taxonomic classification.</title>
        <authorList>
            <person name="Goeker M."/>
        </authorList>
    </citation>
    <scope>NUCLEOTIDE SEQUENCE [LARGE SCALE GENOMIC DNA]</scope>
    <source>
        <strain evidence="1 2">DSM 29158</strain>
    </source>
</reference>